<dbReference type="InterPro" id="IPR026444">
    <property type="entry name" value="Secre_tail"/>
</dbReference>
<reference evidence="7" key="1">
    <citation type="journal article" date="2019" name="Int. J. Syst. Evol. Microbiol.">
        <title>The Global Catalogue of Microorganisms (GCM) 10K type strain sequencing project: providing services to taxonomists for standard genome sequencing and annotation.</title>
        <authorList>
            <consortium name="The Broad Institute Genomics Platform"/>
            <consortium name="The Broad Institute Genome Sequencing Center for Infectious Disease"/>
            <person name="Wu L."/>
            <person name="Ma J."/>
        </authorList>
    </citation>
    <scope>NUCLEOTIDE SEQUENCE [LARGE SCALE GENOMIC DNA]</scope>
    <source>
        <strain evidence="7">JCM 31921</strain>
    </source>
</reference>
<proteinExistence type="predicted"/>
<dbReference type="Gene3D" id="2.60.40.420">
    <property type="entry name" value="Cupredoxins - blue copper proteins"/>
    <property type="match status" value="3"/>
</dbReference>
<feature type="domain" description="Plastocyanin-like" evidence="3">
    <location>
        <begin position="338"/>
        <end position="449"/>
    </location>
</feature>
<comment type="caution">
    <text evidence="6">The sequence shown here is derived from an EMBL/GenBank/DDBJ whole genome shotgun (WGS) entry which is preliminary data.</text>
</comment>
<dbReference type="Pfam" id="PF18962">
    <property type="entry name" value="Por_Secre_tail"/>
    <property type="match status" value="1"/>
</dbReference>
<evidence type="ECO:0000259" key="4">
    <source>
        <dbReference type="Pfam" id="PF07732"/>
    </source>
</evidence>
<feature type="domain" description="Plastocyanin-like" evidence="4">
    <location>
        <begin position="29"/>
        <end position="129"/>
    </location>
</feature>
<evidence type="ECO:0000256" key="2">
    <source>
        <dbReference type="ARBA" id="ARBA00023002"/>
    </source>
</evidence>
<gene>
    <name evidence="6" type="ORF">GCM10023092_02170</name>
</gene>
<dbReference type="InterPro" id="IPR045087">
    <property type="entry name" value="Cu-oxidase_fam"/>
</dbReference>
<keyword evidence="7" id="KW-1185">Reference proteome</keyword>
<dbReference type="PROSITE" id="PS00080">
    <property type="entry name" value="MULTICOPPER_OXIDASE2"/>
    <property type="match status" value="1"/>
</dbReference>
<dbReference type="InterPro" id="IPR011706">
    <property type="entry name" value="Cu-oxidase_C"/>
</dbReference>
<keyword evidence="2" id="KW-0560">Oxidoreductase</keyword>
<keyword evidence="1" id="KW-0479">Metal-binding</keyword>
<evidence type="ECO:0000259" key="5">
    <source>
        <dbReference type="Pfam" id="PF18962"/>
    </source>
</evidence>
<dbReference type="InterPro" id="IPR002355">
    <property type="entry name" value="Cu_oxidase_Cu_BS"/>
</dbReference>
<feature type="domain" description="Secretion system C-terminal sorting" evidence="5">
    <location>
        <begin position="465"/>
        <end position="531"/>
    </location>
</feature>
<dbReference type="NCBIfam" id="TIGR04183">
    <property type="entry name" value="Por_Secre_tail"/>
    <property type="match status" value="1"/>
</dbReference>
<dbReference type="CDD" id="cd13890">
    <property type="entry name" value="CuRO_3_CueO_FtsP"/>
    <property type="match status" value="1"/>
</dbReference>
<name>A0ABP8MG28_9BACT</name>
<sequence length="540" mass="58972">MSIPDTLSGKVFNLNIRDTFQQIVAGNQTITGGINGSFWGPTLIFRKGDSVHMNVHNFLNDSTTLHWHGMHLPAVMDGGPHQVLPPGALWQPYWKVTNNAGTYWYHPHLHEMTEAQIIKGIGGLIIVRDAIEDALALPRRYGVDDIPLVLTDRKFDALNQFQIAPYGDTMMVNGTVRPEYTIPAQVVRLRILDGATERSYNIGFSDNRTFYVITSDDGLLDKPVPLTRYLLSPGERIELLVNCNGQSGTSVNLVAYNAALTPQIAGGESFPTGLFANALGHKDFNMLHLNIGPVSSPAVTAIPAALTVNTFPAASAAAVTRTINITDSAGAPGAGPLAFLLNHKLFDINYINYTVPLNNTEIWELASTSTFAHPFHIHDVAFNILSINGAAPPAEQAGWKDVVLVKANQTVRFIARFEDYADAIHPFMYHCHIALHEDGGMMGQFVVNNTSSIDPASLPAKGYTLYPNPAGDHIYLKAQDGSSQVYYISVIDMAGRTLMMLPRPELSAGIDISCLPPGTYIMQITDEKTKAKTNATFFKN</sequence>
<dbReference type="Pfam" id="PF07732">
    <property type="entry name" value="Cu-oxidase_3"/>
    <property type="match status" value="1"/>
</dbReference>
<dbReference type="EMBL" id="BAABEZ010000001">
    <property type="protein sequence ID" value="GAA4448889.1"/>
    <property type="molecule type" value="Genomic_DNA"/>
</dbReference>
<evidence type="ECO:0000313" key="6">
    <source>
        <dbReference type="EMBL" id="GAA4448889.1"/>
    </source>
</evidence>
<dbReference type="Pfam" id="PF07731">
    <property type="entry name" value="Cu-oxidase_2"/>
    <property type="match status" value="1"/>
</dbReference>
<evidence type="ECO:0000313" key="7">
    <source>
        <dbReference type="Proteomes" id="UP001501410"/>
    </source>
</evidence>
<evidence type="ECO:0000259" key="3">
    <source>
        <dbReference type="Pfam" id="PF07731"/>
    </source>
</evidence>
<dbReference type="Proteomes" id="UP001501410">
    <property type="component" value="Unassembled WGS sequence"/>
</dbReference>
<dbReference type="PANTHER" id="PTHR48267:SF1">
    <property type="entry name" value="BILIRUBIN OXIDASE"/>
    <property type="match status" value="1"/>
</dbReference>
<protein>
    <submittedName>
        <fullName evidence="6">Multicopper oxidase domain-containing protein</fullName>
    </submittedName>
</protein>
<dbReference type="InterPro" id="IPR008972">
    <property type="entry name" value="Cupredoxin"/>
</dbReference>
<dbReference type="PANTHER" id="PTHR48267">
    <property type="entry name" value="CUPREDOXIN SUPERFAMILY PROTEIN"/>
    <property type="match status" value="1"/>
</dbReference>
<organism evidence="6 7">
    <name type="scientific">Rurimicrobium arvi</name>
    <dbReference type="NCBI Taxonomy" id="2049916"/>
    <lineage>
        <taxon>Bacteria</taxon>
        <taxon>Pseudomonadati</taxon>
        <taxon>Bacteroidota</taxon>
        <taxon>Chitinophagia</taxon>
        <taxon>Chitinophagales</taxon>
        <taxon>Chitinophagaceae</taxon>
        <taxon>Rurimicrobium</taxon>
    </lineage>
</organism>
<evidence type="ECO:0000256" key="1">
    <source>
        <dbReference type="ARBA" id="ARBA00022723"/>
    </source>
</evidence>
<dbReference type="InterPro" id="IPR011707">
    <property type="entry name" value="Cu-oxidase-like_N"/>
</dbReference>
<accession>A0ABP8MG28</accession>
<dbReference type="SUPFAM" id="SSF49503">
    <property type="entry name" value="Cupredoxins"/>
    <property type="match status" value="3"/>
</dbReference>